<dbReference type="NCBIfam" id="TIGR00528">
    <property type="entry name" value="gcvT"/>
    <property type="match status" value="1"/>
</dbReference>
<evidence type="ECO:0000256" key="1">
    <source>
        <dbReference type="ARBA" id="ARBA00008609"/>
    </source>
</evidence>
<dbReference type="InterPro" id="IPR006223">
    <property type="entry name" value="GcvT"/>
</dbReference>
<evidence type="ECO:0000256" key="7">
    <source>
        <dbReference type="PIRSR" id="PIRSR006487-1"/>
    </source>
</evidence>
<evidence type="ECO:0000256" key="2">
    <source>
        <dbReference type="ARBA" id="ARBA00012616"/>
    </source>
</evidence>
<dbReference type="EC" id="2.1.2.10" evidence="2"/>
<dbReference type="Gene3D" id="3.30.1360.120">
    <property type="entry name" value="Probable tRNA modification gtpase trme, domain 1"/>
    <property type="match status" value="1"/>
</dbReference>
<evidence type="ECO:0000256" key="4">
    <source>
        <dbReference type="ARBA" id="ARBA00022679"/>
    </source>
</evidence>
<evidence type="ECO:0000259" key="9">
    <source>
        <dbReference type="Pfam" id="PF08669"/>
    </source>
</evidence>
<dbReference type="GO" id="GO:0008483">
    <property type="term" value="F:transaminase activity"/>
    <property type="evidence" value="ECO:0007669"/>
    <property type="project" value="UniProtKB-KW"/>
</dbReference>
<comment type="caution">
    <text evidence="10">The sequence shown here is derived from an EMBL/GenBank/DDBJ whole genome shotgun (WGS) entry which is preliminary data.</text>
</comment>
<name>A0A7C5LBH4_CALS0</name>
<dbReference type="InterPro" id="IPR013977">
    <property type="entry name" value="GcvT_C"/>
</dbReference>
<dbReference type="Pfam" id="PF01571">
    <property type="entry name" value="GCV_T"/>
    <property type="match status" value="1"/>
</dbReference>
<dbReference type="GO" id="GO:0004047">
    <property type="term" value="F:aminomethyltransferase activity"/>
    <property type="evidence" value="ECO:0007669"/>
    <property type="project" value="UniProtKB-EC"/>
</dbReference>
<dbReference type="PIRSF" id="PIRSF006487">
    <property type="entry name" value="GcvT"/>
    <property type="match status" value="1"/>
</dbReference>
<keyword evidence="4 10" id="KW-0808">Transferase</keyword>
<proteinExistence type="inferred from homology"/>
<comment type="catalytic activity">
    <reaction evidence="6">
        <text>N(6)-[(R)-S(8)-aminomethyldihydrolipoyl]-L-lysyl-[protein] + (6S)-5,6,7,8-tetrahydrofolate = N(6)-[(R)-dihydrolipoyl]-L-lysyl-[protein] + (6R)-5,10-methylene-5,6,7,8-tetrahydrofolate + NH4(+)</text>
        <dbReference type="Rhea" id="RHEA:16945"/>
        <dbReference type="Rhea" id="RHEA-COMP:10475"/>
        <dbReference type="Rhea" id="RHEA-COMP:10492"/>
        <dbReference type="ChEBI" id="CHEBI:15636"/>
        <dbReference type="ChEBI" id="CHEBI:28938"/>
        <dbReference type="ChEBI" id="CHEBI:57453"/>
        <dbReference type="ChEBI" id="CHEBI:83100"/>
        <dbReference type="ChEBI" id="CHEBI:83143"/>
        <dbReference type="EC" id="2.1.2.10"/>
    </reaction>
</comment>
<dbReference type="SUPFAM" id="SSF101790">
    <property type="entry name" value="Aminomethyltransferase beta-barrel domain"/>
    <property type="match status" value="1"/>
</dbReference>
<dbReference type="GO" id="GO:0005960">
    <property type="term" value="C:glycine cleavage complex"/>
    <property type="evidence" value="ECO:0007669"/>
    <property type="project" value="InterPro"/>
</dbReference>
<organism evidence="10">
    <name type="scientific">Caldiarchaeum subterraneum</name>
    <dbReference type="NCBI Taxonomy" id="311458"/>
    <lineage>
        <taxon>Archaea</taxon>
        <taxon>Nitrososphaerota</taxon>
        <taxon>Candidatus Caldarchaeales</taxon>
        <taxon>Candidatus Caldarchaeaceae</taxon>
        <taxon>Candidatus Caldarchaeum</taxon>
    </lineage>
</organism>
<dbReference type="GO" id="GO:0008168">
    <property type="term" value="F:methyltransferase activity"/>
    <property type="evidence" value="ECO:0007669"/>
    <property type="project" value="UniProtKB-KW"/>
</dbReference>
<dbReference type="InterPro" id="IPR006222">
    <property type="entry name" value="GCVT_N"/>
</dbReference>
<keyword evidence="3" id="KW-0032">Aminotransferase</keyword>
<feature type="binding site" evidence="7">
    <location>
        <position position="213"/>
    </location>
    <ligand>
        <name>substrate</name>
    </ligand>
</feature>
<accession>A0A7C5LBH4</accession>
<feature type="domain" description="Aminomethyltransferase C-terminal" evidence="9">
    <location>
        <begin position="303"/>
        <end position="376"/>
    </location>
</feature>
<dbReference type="PANTHER" id="PTHR43757">
    <property type="entry name" value="AMINOMETHYLTRANSFERASE"/>
    <property type="match status" value="1"/>
</dbReference>
<dbReference type="PANTHER" id="PTHR43757:SF2">
    <property type="entry name" value="AMINOMETHYLTRANSFERASE, MITOCHONDRIAL"/>
    <property type="match status" value="1"/>
</dbReference>
<reference evidence="10" key="1">
    <citation type="journal article" date="2020" name="mSystems">
        <title>Genome- and Community-Level Interaction Insights into Carbon Utilization and Element Cycling Functions of Hydrothermarchaeota in Hydrothermal Sediment.</title>
        <authorList>
            <person name="Zhou Z."/>
            <person name="Liu Y."/>
            <person name="Xu W."/>
            <person name="Pan J."/>
            <person name="Luo Z.H."/>
            <person name="Li M."/>
        </authorList>
    </citation>
    <scope>NUCLEOTIDE SEQUENCE [LARGE SCALE GENOMIC DNA]</scope>
    <source>
        <strain evidence="10">SpSt-1056</strain>
    </source>
</reference>
<evidence type="ECO:0000256" key="5">
    <source>
        <dbReference type="ARBA" id="ARBA00031395"/>
    </source>
</evidence>
<dbReference type="InterPro" id="IPR029043">
    <property type="entry name" value="GcvT/YgfZ_C"/>
</dbReference>
<dbReference type="FunFam" id="3.30.70.1400:FF:000001">
    <property type="entry name" value="Aminomethyltransferase"/>
    <property type="match status" value="1"/>
</dbReference>
<dbReference type="Gene3D" id="3.30.70.1400">
    <property type="entry name" value="Aminomethyltransferase beta-barrel domains"/>
    <property type="match status" value="1"/>
</dbReference>
<evidence type="ECO:0000256" key="6">
    <source>
        <dbReference type="ARBA" id="ARBA00047665"/>
    </source>
</evidence>
<dbReference type="GO" id="GO:0006546">
    <property type="term" value="P:glycine catabolic process"/>
    <property type="evidence" value="ECO:0007669"/>
    <property type="project" value="InterPro"/>
</dbReference>
<dbReference type="SUPFAM" id="SSF103025">
    <property type="entry name" value="Folate-binding domain"/>
    <property type="match status" value="1"/>
</dbReference>
<dbReference type="EMBL" id="DRWN01000012">
    <property type="protein sequence ID" value="HHK67741.1"/>
    <property type="molecule type" value="Genomic_DNA"/>
</dbReference>
<dbReference type="Gene3D" id="4.10.1250.10">
    <property type="entry name" value="Aminomethyltransferase fragment"/>
    <property type="match status" value="1"/>
</dbReference>
<evidence type="ECO:0000313" key="10">
    <source>
        <dbReference type="EMBL" id="HHK67741.1"/>
    </source>
</evidence>
<dbReference type="Pfam" id="PF08669">
    <property type="entry name" value="GCV_T_C"/>
    <property type="match status" value="1"/>
</dbReference>
<protein>
    <recommendedName>
        <fullName evidence="2">aminomethyltransferase</fullName>
        <ecNumber evidence="2">2.1.2.10</ecNumber>
    </recommendedName>
    <alternativeName>
        <fullName evidence="5">Glycine cleavage system T protein</fullName>
    </alternativeName>
</protein>
<feature type="domain" description="GCVT N-terminal" evidence="8">
    <location>
        <begin position="30"/>
        <end position="279"/>
    </location>
</feature>
<sequence length="381" mass="42382">MPSAAPNADVESVPEEESLKEIPLYKHHLTSPGVEAGEFAGWKTIISFSTVREEHKAVRENAGIFDISHMTRIKVSGASATEYLQRILTADVERLKQGKMKYALMLNEQAGIIDDITVFKVTENNFIIISNAVTRDRVMSWFRQHSSKDVMVEDFTESSALFAVQGPKAVAYVSRFFRKDFASYKWFSGGFETADGCQVLVTRSGYTGGDGFELTFSCGGPSLYQKVWDWFVAEGVQPCGLACRDVCRLEAGYLLSGQDYDESKTPLETRLTWAVNMEKHDFVGKKALQARLTERPETVVTLLEMVEPGVPRHGYMLLDERGRRVGVVTSGGVIPSTGKAAAIGYVVPQLSEEGCEVFVDIRGKPRKARVRTKPFFTFSKP</sequence>
<evidence type="ECO:0000256" key="3">
    <source>
        <dbReference type="ARBA" id="ARBA00022576"/>
    </source>
</evidence>
<dbReference type="InterPro" id="IPR028896">
    <property type="entry name" value="GcvT/YgfZ/DmdA"/>
</dbReference>
<gene>
    <name evidence="10" type="primary">gcvT</name>
    <name evidence="10" type="ORF">ENM11_01105</name>
</gene>
<comment type="similarity">
    <text evidence="1">Belongs to the GcvT family.</text>
</comment>
<dbReference type="GO" id="GO:0032259">
    <property type="term" value="P:methylation"/>
    <property type="evidence" value="ECO:0007669"/>
    <property type="project" value="UniProtKB-KW"/>
</dbReference>
<dbReference type="NCBIfam" id="NF001567">
    <property type="entry name" value="PRK00389.1"/>
    <property type="match status" value="1"/>
</dbReference>
<dbReference type="Gene3D" id="2.40.30.110">
    <property type="entry name" value="Aminomethyltransferase beta-barrel domains"/>
    <property type="match status" value="1"/>
</dbReference>
<evidence type="ECO:0000259" key="8">
    <source>
        <dbReference type="Pfam" id="PF01571"/>
    </source>
</evidence>
<keyword evidence="10" id="KW-0489">Methyltransferase</keyword>
<dbReference type="InterPro" id="IPR027266">
    <property type="entry name" value="TrmE/GcvT-like"/>
</dbReference>
<dbReference type="AlphaFoldDB" id="A0A7C5LBH4"/>